<evidence type="ECO:0008006" key="2">
    <source>
        <dbReference type="Google" id="ProtNLM"/>
    </source>
</evidence>
<accession>J9FRM3</accession>
<name>J9FRM3_9ZZZZ</name>
<dbReference type="EMBL" id="AMCI01004922">
    <property type="protein sequence ID" value="EJW97138.1"/>
    <property type="molecule type" value="Genomic_DNA"/>
</dbReference>
<organism evidence="1">
    <name type="scientific">gut metagenome</name>
    <dbReference type="NCBI Taxonomy" id="749906"/>
    <lineage>
        <taxon>unclassified sequences</taxon>
        <taxon>metagenomes</taxon>
        <taxon>organismal metagenomes</taxon>
    </lineage>
</organism>
<protein>
    <recommendedName>
        <fullName evidence="2">Galactokinase</fullName>
    </recommendedName>
</protein>
<evidence type="ECO:0000313" key="1">
    <source>
        <dbReference type="EMBL" id="EJW97138.1"/>
    </source>
</evidence>
<gene>
    <name evidence="1" type="ORF">EVA_14755</name>
</gene>
<feature type="non-terminal residue" evidence="1">
    <location>
        <position position="1"/>
    </location>
</feature>
<reference evidence="1" key="1">
    <citation type="journal article" date="2012" name="PLoS ONE">
        <title>Gene sets for utilization of primary and secondary nutrition supplies in the distal gut of endangered iberian lynx.</title>
        <authorList>
            <person name="Alcaide M."/>
            <person name="Messina E."/>
            <person name="Richter M."/>
            <person name="Bargiela R."/>
            <person name="Peplies J."/>
            <person name="Huws S.A."/>
            <person name="Newbold C.J."/>
            <person name="Golyshin P.N."/>
            <person name="Simon M.A."/>
            <person name="Lopez G."/>
            <person name="Yakimov M.M."/>
            <person name="Ferrer M."/>
        </authorList>
    </citation>
    <scope>NUCLEOTIDE SEQUENCE</scope>
</reference>
<proteinExistence type="predicted"/>
<dbReference type="AlphaFoldDB" id="J9FRM3"/>
<comment type="caution">
    <text evidence="1">The sequence shown here is derived from an EMBL/GenBank/DDBJ whole genome shotgun (WGS) entry which is preliminary data.</text>
</comment>
<sequence>GGFAGTIQAYVPLAKLECFKSGMEALLGSGMCHVVSVRPVGGVQLTAD</sequence>